<keyword evidence="1" id="KW-1133">Transmembrane helix</keyword>
<dbReference type="Proteomes" id="UP001500657">
    <property type="component" value="Unassembled WGS sequence"/>
</dbReference>
<accession>A0ABP3E0Q5</accession>
<organism evidence="2 3">
    <name type="scientific">Rhodanobacter caeni</name>
    <dbReference type="NCBI Taxonomy" id="657654"/>
    <lineage>
        <taxon>Bacteria</taxon>
        <taxon>Pseudomonadati</taxon>
        <taxon>Pseudomonadota</taxon>
        <taxon>Gammaproteobacteria</taxon>
        <taxon>Lysobacterales</taxon>
        <taxon>Rhodanobacteraceae</taxon>
        <taxon>Rhodanobacter</taxon>
    </lineage>
</organism>
<dbReference type="EMBL" id="BAAAFO010000002">
    <property type="protein sequence ID" value="GAA0248092.1"/>
    <property type="molecule type" value="Genomic_DNA"/>
</dbReference>
<sequence>MDFTAIFAMFCIFIAPLWLILHYTTQRRRAQCLTREDEKMLSDLWQLANRMERRVKTLETILDTQAPHWRDKA</sequence>
<dbReference type="Pfam" id="PF06667">
    <property type="entry name" value="PspB"/>
    <property type="match status" value="1"/>
</dbReference>
<keyword evidence="1" id="KW-0812">Transmembrane</keyword>
<keyword evidence="1" id="KW-0472">Membrane</keyword>
<gene>
    <name evidence="2" type="primary">pspB</name>
    <name evidence="2" type="ORF">GCM10009126_11970</name>
</gene>
<evidence type="ECO:0000256" key="1">
    <source>
        <dbReference type="SAM" id="Phobius"/>
    </source>
</evidence>
<protein>
    <submittedName>
        <fullName evidence="2">Envelope stress response membrane protein PspB</fullName>
    </submittedName>
</protein>
<dbReference type="RefSeq" id="WP_343881205.1">
    <property type="nucleotide sequence ID" value="NZ_BAAAFO010000002.1"/>
</dbReference>
<evidence type="ECO:0000313" key="2">
    <source>
        <dbReference type="EMBL" id="GAA0248092.1"/>
    </source>
</evidence>
<reference evidence="3" key="1">
    <citation type="journal article" date="2019" name="Int. J. Syst. Evol. Microbiol.">
        <title>The Global Catalogue of Microorganisms (GCM) 10K type strain sequencing project: providing services to taxonomists for standard genome sequencing and annotation.</title>
        <authorList>
            <consortium name="The Broad Institute Genomics Platform"/>
            <consortium name="The Broad Institute Genome Sequencing Center for Infectious Disease"/>
            <person name="Wu L."/>
            <person name="Ma J."/>
        </authorList>
    </citation>
    <scope>NUCLEOTIDE SEQUENCE [LARGE SCALE GENOMIC DNA]</scope>
    <source>
        <strain evidence="3">JCM 16242</strain>
    </source>
</reference>
<proteinExistence type="predicted"/>
<evidence type="ECO:0000313" key="3">
    <source>
        <dbReference type="Proteomes" id="UP001500657"/>
    </source>
</evidence>
<comment type="caution">
    <text evidence="2">The sequence shown here is derived from an EMBL/GenBank/DDBJ whole genome shotgun (WGS) entry which is preliminary data.</text>
</comment>
<keyword evidence="3" id="KW-1185">Reference proteome</keyword>
<dbReference type="InterPro" id="IPR009554">
    <property type="entry name" value="Phageshock_PspB"/>
</dbReference>
<feature type="transmembrane region" description="Helical" evidence="1">
    <location>
        <begin position="6"/>
        <end position="25"/>
    </location>
</feature>
<dbReference type="NCBIfam" id="TIGR02976">
    <property type="entry name" value="phageshock_pspB"/>
    <property type="match status" value="1"/>
</dbReference>
<name>A0ABP3E0Q5_9GAMM</name>